<evidence type="ECO:0000313" key="2">
    <source>
        <dbReference type="Proteomes" id="UP000027182"/>
    </source>
</evidence>
<dbReference type="RefSeq" id="WP_013955064.1">
    <property type="nucleotide sequence ID" value="NZ_CP005933.1"/>
</dbReference>
<name>A0A059Y528_MYCBV</name>
<dbReference type="HOGENOM" id="CLU_721237_0_0_14"/>
<evidence type="ECO:0000313" key="1">
    <source>
        <dbReference type="EMBL" id="AIA34328.1"/>
    </source>
</evidence>
<dbReference type="KEGG" id="mbq:K668_03790"/>
<dbReference type="PATRIC" id="fig|1316930.3.peg.774"/>
<organism evidence="1 2">
    <name type="scientific">Mycoplasmopsis bovis CQ-W70</name>
    <dbReference type="NCBI Taxonomy" id="1316930"/>
    <lineage>
        <taxon>Bacteria</taxon>
        <taxon>Bacillati</taxon>
        <taxon>Mycoplasmatota</taxon>
        <taxon>Mycoplasmoidales</taxon>
        <taxon>Metamycoplasmataceae</taxon>
        <taxon>Mycoplasmopsis</taxon>
    </lineage>
</organism>
<reference evidence="1 2" key="1">
    <citation type="submission" date="2013-04" db="EMBL/GenBank/DDBJ databases">
        <authorList>
            <person name="Lin L."/>
            <person name="Zeng Z."/>
            <person name="Xie J."/>
            <person name="Luo L."/>
            <person name="Yang Z."/>
            <person name="Liang W."/>
            <person name="Lin H."/>
            <person name="Dong C."/>
            <person name="Sun Y."/>
        </authorList>
    </citation>
    <scope>NUCLEOTIDE SEQUENCE [LARGE SCALE GENOMIC DNA]</scope>
    <source>
        <strain evidence="1 2">CQ-W70</strain>
    </source>
</reference>
<dbReference type="AlphaFoldDB" id="A0A059Y528"/>
<accession>A0A059Y528</accession>
<proteinExistence type="predicted"/>
<sequence length="383" mass="44069">MIKRVTKLLSSQLVILPMVLPLLSSKCDKQTNNNDSNSSEITDTSSNYFDERANLASPATLPREILGLYPSLIGSTILNNLKLEANRKQNPNSDYATNADNSGFGLLFKKEKNLFIDEMPSLHKELEKIFFNFNPKYTSKYEAKIVAAGFNDLEGELTLGIQILYRPDTAIENTNNNTYFQSFKFTGFRKFDLTNSDNNVLKLKFDNQNLANIFKKWRKHMIHYARHTLKKAMTENTSLASINNPNKLRFVRYLFTPHFLLSEIPLNIKDDTNIYNIKDNNLTLFDVFSRDHKAIVYPFYGSLTSFDDIFDIPNNDSVKFDIYKNSENKEILKITINLTIVPGVQNIYTNIERSTKDKKKVTFSFQVEAPFDELLPDNNPVDN</sequence>
<gene>
    <name evidence="1" type="ORF">K668_03790</name>
</gene>
<dbReference type="EMBL" id="CP005933">
    <property type="protein sequence ID" value="AIA34328.1"/>
    <property type="molecule type" value="Genomic_DNA"/>
</dbReference>
<dbReference type="Proteomes" id="UP000027182">
    <property type="component" value="Chromosome"/>
</dbReference>
<protein>
    <submittedName>
        <fullName evidence="1">Lipoprotein</fullName>
    </submittedName>
</protein>
<dbReference type="NCBIfam" id="NF045959">
    <property type="entry name" value="LppA_rel_LP"/>
    <property type="match status" value="1"/>
</dbReference>
<keyword evidence="1" id="KW-0449">Lipoprotein</keyword>